<dbReference type="PANTHER" id="PTHR30441:SF8">
    <property type="entry name" value="DUF748 DOMAIN-CONTAINING PROTEIN"/>
    <property type="match status" value="1"/>
</dbReference>
<evidence type="ECO:0000313" key="3">
    <source>
        <dbReference type="EMBL" id="MBO8428659.1"/>
    </source>
</evidence>
<comment type="caution">
    <text evidence="3">The sequence shown here is derived from an EMBL/GenBank/DDBJ whole genome shotgun (WGS) entry which is preliminary data.</text>
</comment>
<protein>
    <recommendedName>
        <fullName evidence="5">AsmA-like C-terminal domain-containing protein</fullName>
    </recommendedName>
</protein>
<evidence type="ECO:0000313" key="4">
    <source>
        <dbReference type="Proteomes" id="UP000823635"/>
    </source>
</evidence>
<feature type="coiled-coil region" evidence="1">
    <location>
        <begin position="1164"/>
        <end position="1191"/>
    </location>
</feature>
<dbReference type="EMBL" id="JADINB010000041">
    <property type="protein sequence ID" value="MBO8428659.1"/>
    <property type="molecule type" value="Genomic_DNA"/>
</dbReference>
<name>A0A9D9GXR5_9BACT</name>
<dbReference type="AlphaFoldDB" id="A0A9D9GXR5"/>
<gene>
    <name evidence="3" type="ORF">IAC68_01845</name>
</gene>
<evidence type="ECO:0000256" key="1">
    <source>
        <dbReference type="SAM" id="Coils"/>
    </source>
</evidence>
<evidence type="ECO:0008006" key="5">
    <source>
        <dbReference type="Google" id="ProtNLM"/>
    </source>
</evidence>
<feature type="region of interest" description="Disordered" evidence="2">
    <location>
        <begin position="1201"/>
        <end position="1232"/>
    </location>
</feature>
<reference evidence="3" key="1">
    <citation type="submission" date="2020-10" db="EMBL/GenBank/DDBJ databases">
        <authorList>
            <person name="Gilroy R."/>
        </authorList>
    </citation>
    <scope>NUCLEOTIDE SEQUENCE</scope>
    <source>
        <strain evidence="3">15467</strain>
    </source>
</reference>
<keyword evidence="1" id="KW-0175">Coiled coil</keyword>
<proteinExistence type="predicted"/>
<accession>A0A9D9GXR5</accession>
<dbReference type="PANTHER" id="PTHR30441">
    <property type="entry name" value="DUF748 DOMAIN-CONTAINING PROTEIN"/>
    <property type="match status" value="1"/>
</dbReference>
<dbReference type="GO" id="GO:0090313">
    <property type="term" value="P:regulation of protein targeting to membrane"/>
    <property type="evidence" value="ECO:0007669"/>
    <property type="project" value="TreeGrafter"/>
</dbReference>
<dbReference type="GO" id="GO:0005886">
    <property type="term" value="C:plasma membrane"/>
    <property type="evidence" value="ECO:0007669"/>
    <property type="project" value="TreeGrafter"/>
</dbReference>
<sequence length="1232" mass="137771">MALHKKILKWTISIILSLILLLLLLTIGTGIFLTTQNLNGLVEKYSSKFLNAEVKSDTISVHIFKHFPYLTFSMTNGEVISGVLQPVRDSSRLAIPAGADTLLKFNRIYISVSVTDLLRSKVNIRSIAIEAPDIYAFVMPDGTANYDIVKGSMEADTSSADSASPDLKIRRVGIYNGGHVRYFNLKDSMLLSVDLNRLFLRGNFTTDLEKTELDRGYLSKFLLSVHKLSAKSEFATVARDVADTLRLNADLVHSGGVHTSAKFAIDSLRMRKNDNHYTLAALTETNLAINNFTLIDDIPFAIEGAFTLNDSADVKRIDIDKLNLNIARLPVEFNGDLELSGDTLLTKGGFRGRVENFKLSEFLEYIPKEAFPAVERLKTDAVLNLDILMNGFYNFKTGELPSLTARLTVPKSSASFKGMTSRINEMEADIYAYYSATNKDSAAVEINKLLLKGRSADLSLDGKISRLASADPFVDVVFKGWANLDTLSRLFIEDKGSVCRGRINADLSIKSLVSNLNMYNIGNADIKGVISSDTTIIALPEKHVFTYLTGVHIGLGAVENKYDSAIESGMRMFATNTTADTIYINYKRELEVIASKFRIAGHNSADITGGEKKVHPLNGVTSVKRLDIKGPDSLKLRAKEAEMNFSILPYEQDYSIPHLSAGLKAKSLGLREGFNIALVTNGDIALEAIINNRDNKKIRERREAFLDSLQKRYPRIERDSLMPYFMKRMERRRERNKGDFDDQIIDFKIDNSLGAIIRRWKINGSINAKSGGLITPYMPLRTRLYNVNFKFNTDSLRFHDTKLRCGKSVMNFTGEVSGIRRALLRNGTIKIDGSIVSDSLDFNELISAMHRGSEIMKHIELYRDSLSAITSETQLEEAIAEVAPDTVTSPLIIIPGNVNATLSMDIKKGRYSNLELREVKGEMSIRDRCLQIKEFDATTNAGEMDFSGFYATRSKKDLSTGFDLELKNVEIEKFVALMPDMDTLLPMLKSFEGLINCQIAATSQIDTAMNIMLPTLKGVARITGDNLVLMDGETFSMIAKKLKFKNRERNLIDRISVEMLVNENKIEVFPFLAEIDRYKFAISGTQNLDLSFNYHISVLHSPIPFRLGVTIFGNMDDFDFKIGRAKYKNENLPVYSTIIDSTRLNLRDRIANIYRIGIDAALRNSQNMARLQRLQKEKEKFDARYEAMDSLSAEEKQLYNAAGADTDTVTQTSRTETPVAVPEVESDTVPAG</sequence>
<organism evidence="3 4">
    <name type="scientific">Candidatus Egerieousia excrementavium</name>
    <dbReference type="NCBI Taxonomy" id="2840778"/>
    <lineage>
        <taxon>Bacteria</taxon>
        <taxon>Pseudomonadati</taxon>
        <taxon>Bacteroidota</taxon>
        <taxon>Bacteroidia</taxon>
        <taxon>Bacteroidales</taxon>
        <taxon>Candidatus Egerieousia</taxon>
    </lineage>
</organism>
<dbReference type="InterPro" id="IPR052894">
    <property type="entry name" value="AsmA-related"/>
</dbReference>
<feature type="compositionally biased region" description="Polar residues" evidence="2">
    <location>
        <begin position="1207"/>
        <end position="1216"/>
    </location>
</feature>
<dbReference type="Proteomes" id="UP000823635">
    <property type="component" value="Unassembled WGS sequence"/>
</dbReference>
<evidence type="ECO:0000256" key="2">
    <source>
        <dbReference type="SAM" id="MobiDB-lite"/>
    </source>
</evidence>
<reference evidence="3" key="2">
    <citation type="journal article" date="2021" name="PeerJ">
        <title>Extensive microbial diversity within the chicken gut microbiome revealed by metagenomics and culture.</title>
        <authorList>
            <person name="Gilroy R."/>
            <person name="Ravi A."/>
            <person name="Getino M."/>
            <person name="Pursley I."/>
            <person name="Horton D.L."/>
            <person name="Alikhan N.F."/>
            <person name="Baker D."/>
            <person name="Gharbi K."/>
            <person name="Hall N."/>
            <person name="Watson M."/>
            <person name="Adriaenssens E.M."/>
            <person name="Foster-Nyarko E."/>
            <person name="Jarju S."/>
            <person name="Secka A."/>
            <person name="Antonio M."/>
            <person name="Oren A."/>
            <person name="Chaudhuri R.R."/>
            <person name="La Ragione R."/>
            <person name="Hildebrand F."/>
            <person name="Pallen M.J."/>
        </authorList>
    </citation>
    <scope>NUCLEOTIDE SEQUENCE</scope>
    <source>
        <strain evidence="3">15467</strain>
    </source>
</reference>